<dbReference type="EMBL" id="CABIJS010000110">
    <property type="protein sequence ID" value="VUZ42860.1"/>
    <property type="molecule type" value="Genomic_DNA"/>
</dbReference>
<dbReference type="GO" id="GO:0035091">
    <property type="term" value="F:phosphatidylinositol binding"/>
    <property type="evidence" value="ECO:0007669"/>
    <property type="project" value="InterPro"/>
</dbReference>
<dbReference type="SMART" id="SM00355">
    <property type="entry name" value="ZnF_C2H2"/>
    <property type="match status" value="2"/>
</dbReference>
<dbReference type="PROSITE" id="PS00028">
    <property type="entry name" value="ZINC_FINGER_C2H2_1"/>
    <property type="match status" value="2"/>
</dbReference>
<dbReference type="SUPFAM" id="SSF57667">
    <property type="entry name" value="beta-beta-alpha zinc fingers"/>
    <property type="match status" value="1"/>
</dbReference>
<dbReference type="InterPro" id="IPR036236">
    <property type="entry name" value="Znf_C2H2_sf"/>
</dbReference>
<dbReference type="Gene3D" id="3.30.160.60">
    <property type="entry name" value="Classic Zinc Finger"/>
    <property type="match status" value="1"/>
</dbReference>
<dbReference type="InterPro" id="IPR013087">
    <property type="entry name" value="Znf_C2H2_type"/>
</dbReference>
<name>A0A564Y6I6_HYMDI</name>
<dbReference type="InterPro" id="IPR002014">
    <property type="entry name" value="VHS_dom"/>
</dbReference>
<evidence type="ECO:0000313" key="3">
    <source>
        <dbReference type="EMBL" id="VUZ42860.1"/>
    </source>
</evidence>
<gene>
    <name evidence="3" type="ORF">WMSIL1_LOCUS3354</name>
</gene>
<dbReference type="PROSITE" id="PS50179">
    <property type="entry name" value="VHS"/>
    <property type="match status" value="1"/>
</dbReference>
<dbReference type="GO" id="GO:0043130">
    <property type="term" value="F:ubiquitin binding"/>
    <property type="evidence" value="ECO:0007669"/>
    <property type="project" value="InterPro"/>
</dbReference>
<feature type="region of interest" description="Disordered" evidence="1">
    <location>
        <begin position="818"/>
        <end position="838"/>
    </location>
</feature>
<organism evidence="3 4">
    <name type="scientific">Hymenolepis diminuta</name>
    <name type="common">Rat tapeworm</name>
    <dbReference type="NCBI Taxonomy" id="6216"/>
    <lineage>
        <taxon>Eukaryota</taxon>
        <taxon>Metazoa</taxon>
        <taxon>Spiralia</taxon>
        <taxon>Lophotrochozoa</taxon>
        <taxon>Platyhelminthes</taxon>
        <taxon>Cestoda</taxon>
        <taxon>Eucestoda</taxon>
        <taxon>Cyclophyllidea</taxon>
        <taxon>Hymenolepididae</taxon>
        <taxon>Hymenolepis</taxon>
    </lineage>
</organism>
<proteinExistence type="predicted"/>
<protein>
    <recommendedName>
        <fullName evidence="2">VHS domain-containing protein</fullName>
    </recommendedName>
</protein>
<reference evidence="3 4" key="1">
    <citation type="submission" date="2019-07" db="EMBL/GenBank/DDBJ databases">
        <authorList>
            <person name="Jastrzebski P J."/>
            <person name="Paukszto L."/>
            <person name="Jastrzebski P J."/>
        </authorList>
    </citation>
    <scope>NUCLEOTIDE SEQUENCE [LARGE SCALE GENOMIC DNA]</scope>
    <source>
        <strain evidence="3 4">WMS-il1</strain>
    </source>
</reference>
<dbReference type="InterPro" id="IPR003604">
    <property type="entry name" value="Matrin/U1-like-C_Znf_C2H2"/>
</dbReference>
<evidence type="ECO:0000259" key="2">
    <source>
        <dbReference type="PROSITE" id="PS50179"/>
    </source>
</evidence>
<dbReference type="Pfam" id="PF00790">
    <property type="entry name" value="VHS"/>
    <property type="match status" value="1"/>
</dbReference>
<dbReference type="Proteomes" id="UP000321570">
    <property type="component" value="Unassembled WGS sequence"/>
</dbReference>
<dbReference type="AlphaFoldDB" id="A0A564Y6I6"/>
<dbReference type="InterPro" id="IPR008942">
    <property type="entry name" value="ENTH_VHS"/>
</dbReference>
<dbReference type="GO" id="GO:0003676">
    <property type="term" value="F:nucleic acid binding"/>
    <property type="evidence" value="ECO:0007669"/>
    <property type="project" value="InterPro"/>
</dbReference>
<keyword evidence="4" id="KW-1185">Reference proteome</keyword>
<sequence length="902" mass="101719">MARYKDIFDSIVYATSIDCPNRLLAFTRVRNIVIHDAPAAHTAPRQIINRFRNTAIENYKMGLWSLDLLQLCTLHGGDNFAPYLNSQDQLNELLEFFLNPEKSKAVSTQIQMKIYSLLKTWAISYKNAFSSNNFEYACDRLKRNNISINIDDLYNSHWLPDKDVFGSPIDSVSYNLQDVFGEISKENKQLHAELQSIFQMASNEKKKGSVLDEGIQKRFKNARQRTDKIKQMVTTSRAFWNDFYEHLVNKPSEFNQIDSNVQKIFESMDQAVNFCEIALQLEEEVGKEIKQEVGGSLNGIHKEQIPTDMNESDSKKKLPESLTAGIWHCALCKLQFANQNHLLDHIKGSDHQKKLNIKMLNKTNTPKGQSDGIQKEQMKTMPKVANTPPQVNGTTKSIFKQNIQVTARPPVFYAEPYTPLTLNKSASLPIPMPIPDVTVASTQSKKVATNGSGCIAPWYGGVNGLKGTNNLKLSQSGNVAKLNETSNGNKMVAAQTQTDLKKEPKPQIHRLQARPINVQCIDCQIMFSNLDKLLSHPCHPAPRKKPQILHLVESNPIQPEPEQQQPPSPTVAEVAKNLKSNTNEVFVCEDCNLNFEEMHIFESHLLTPRHLFSARRRTTGSINLPSDIQVDVKKPPMQPRTMQIKIPSDFPRKSVNENEMNFVKKDSLSKYKTPVVEISSNEKEEGLSKDDFESIVNLNLSRLNEEEVRPLAPEKKKTWNPSSLKTVESNANDSGDYKGNSGATPYMEVVQPIPELPVKSSLSGNISENSVSSEMRELMQANNITIRREFLFCNDCCLYLHFDELNKHINSKDHKTTVKEMAADRPPSSVSSQSGADIYPHEDLKAKTGGKSSNFAHMPNLPQFAQFHSVVKNDNYTATGVPASQLKASENFYYHSSPEMYS</sequence>
<dbReference type="Gene3D" id="1.25.40.90">
    <property type="match status" value="1"/>
</dbReference>
<accession>A0A564Y6I6</accession>
<evidence type="ECO:0000313" key="4">
    <source>
        <dbReference type="Proteomes" id="UP000321570"/>
    </source>
</evidence>
<feature type="compositionally biased region" description="Polar residues" evidence="1">
    <location>
        <begin position="719"/>
        <end position="733"/>
    </location>
</feature>
<feature type="region of interest" description="Disordered" evidence="1">
    <location>
        <begin position="709"/>
        <end position="741"/>
    </location>
</feature>
<dbReference type="SUPFAM" id="SSF48464">
    <property type="entry name" value="ENTH/VHS domain"/>
    <property type="match status" value="1"/>
</dbReference>
<feature type="domain" description="VHS" evidence="2">
    <location>
        <begin position="31"/>
        <end position="149"/>
    </location>
</feature>
<evidence type="ECO:0000256" key="1">
    <source>
        <dbReference type="SAM" id="MobiDB-lite"/>
    </source>
</evidence>
<dbReference type="SMART" id="SM00451">
    <property type="entry name" value="ZnF_U1"/>
    <property type="match status" value="3"/>
</dbReference>
<dbReference type="GO" id="GO:0008270">
    <property type="term" value="F:zinc ion binding"/>
    <property type="evidence" value="ECO:0007669"/>
    <property type="project" value="InterPro"/>
</dbReference>